<protein>
    <recommendedName>
        <fullName evidence="2">F-box domain-containing protein</fullName>
    </recommendedName>
</protein>
<sequence length="515" mass="57078">MATVNYQSLTHTPPRSGASGGFEHGIHKLPNETLAQIFLSGSLTLSTNPGRNGSPAFNLLLVSRHWNALASSLPSLWTTLDLDLYSLEKDRRGAEAEIILWRFAKLCLSRASKQGLHITLCGPIQAPMENLARLGATSDRWASLNLCSAKALTHIINDRKNFSGFPKLRSLEMHVRTNVCWDNFQVVPADDEDDLLPLGGPDLGTLELAHFYLRLHLSSQSSREAAEGIVLALPNDLRSSVTHLLMEKCDHPGMLSARMRKLLTAGMGSLTHLHLELPSIQLDPEATMPTLPGHLTLPHITYLSISSLSCQHAAMRDDVWRNLDYLIVPSLKHLRIVQILPEEEGCQTNAYVTRILSRGQRIQTLATQQVSLKHSIALIEALRPEKILISNAFNSPTIRGTLSKFVEHLIEAKPLVAQVRVLVIHDRVLAGTLLTRDIVKTLGLIKRTHPSTPNPRNAAKTIVLCSQVDIPSDTLRDYEGVGDHLSEIGIELGFRSMCSLQLPQQWWLTGLESWN</sequence>
<evidence type="ECO:0000313" key="3">
    <source>
        <dbReference type="EMBL" id="KAF5328995.1"/>
    </source>
</evidence>
<dbReference type="InterPro" id="IPR001810">
    <property type="entry name" value="F-box_dom"/>
</dbReference>
<dbReference type="Proteomes" id="UP000541558">
    <property type="component" value="Unassembled WGS sequence"/>
</dbReference>
<dbReference type="EMBL" id="JAACJK010000124">
    <property type="protein sequence ID" value="KAF5328995.1"/>
    <property type="molecule type" value="Genomic_DNA"/>
</dbReference>
<evidence type="ECO:0000259" key="2">
    <source>
        <dbReference type="Pfam" id="PF12937"/>
    </source>
</evidence>
<evidence type="ECO:0000256" key="1">
    <source>
        <dbReference type="SAM" id="MobiDB-lite"/>
    </source>
</evidence>
<dbReference type="Pfam" id="PF12937">
    <property type="entry name" value="F-box-like"/>
    <property type="match status" value="1"/>
</dbReference>
<reference evidence="3 4" key="1">
    <citation type="journal article" date="2020" name="ISME J.">
        <title>Uncovering the hidden diversity of litter-decomposition mechanisms in mushroom-forming fungi.</title>
        <authorList>
            <person name="Floudas D."/>
            <person name="Bentzer J."/>
            <person name="Ahren D."/>
            <person name="Johansson T."/>
            <person name="Persson P."/>
            <person name="Tunlid A."/>
        </authorList>
    </citation>
    <scope>NUCLEOTIDE SEQUENCE [LARGE SCALE GENOMIC DNA]</scope>
    <source>
        <strain evidence="3 4">CBS 175.51</strain>
    </source>
</reference>
<feature type="compositionally biased region" description="Polar residues" evidence="1">
    <location>
        <begin position="1"/>
        <end position="13"/>
    </location>
</feature>
<evidence type="ECO:0000313" key="4">
    <source>
        <dbReference type="Proteomes" id="UP000541558"/>
    </source>
</evidence>
<keyword evidence="4" id="KW-1185">Reference proteome</keyword>
<feature type="region of interest" description="Disordered" evidence="1">
    <location>
        <begin position="1"/>
        <end position="23"/>
    </location>
</feature>
<comment type="caution">
    <text evidence="3">The sequence shown here is derived from an EMBL/GenBank/DDBJ whole genome shotgun (WGS) entry which is preliminary data.</text>
</comment>
<organism evidence="3 4">
    <name type="scientific">Ephemerocybe angulata</name>
    <dbReference type="NCBI Taxonomy" id="980116"/>
    <lineage>
        <taxon>Eukaryota</taxon>
        <taxon>Fungi</taxon>
        <taxon>Dikarya</taxon>
        <taxon>Basidiomycota</taxon>
        <taxon>Agaricomycotina</taxon>
        <taxon>Agaricomycetes</taxon>
        <taxon>Agaricomycetidae</taxon>
        <taxon>Agaricales</taxon>
        <taxon>Agaricineae</taxon>
        <taxon>Psathyrellaceae</taxon>
        <taxon>Ephemerocybe</taxon>
    </lineage>
</organism>
<feature type="domain" description="F-box" evidence="2">
    <location>
        <begin position="27"/>
        <end position="82"/>
    </location>
</feature>
<accession>A0A8H5BTC6</accession>
<dbReference type="OrthoDB" id="3104402at2759"/>
<gene>
    <name evidence="3" type="ORF">D9611_013462</name>
</gene>
<proteinExistence type="predicted"/>
<name>A0A8H5BTC6_9AGAR</name>
<dbReference type="AlphaFoldDB" id="A0A8H5BTC6"/>